<dbReference type="PIRSF" id="PIRSF028099">
    <property type="entry name" value="DUF1111"/>
    <property type="match status" value="1"/>
</dbReference>
<dbReference type="InterPro" id="IPR036909">
    <property type="entry name" value="Cyt_c-like_dom_sf"/>
</dbReference>
<dbReference type="AlphaFoldDB" id="A0A927GWX7"/>
<dbReference type="SUPFAM" id="SSF46626">
    <property type="entry name" value="Cytochrome c"/>
    <property type="match status" value="1"/>
</dbReference>
<dbReference type="PANTHER" id="PTHR30600">
    <property type="entry name" value="CYTOCHROME C PEROXIDASE-RELATED"/>
    <property type="match status" value="1"/>
</dbReference>
<dbReference type="InterPro" id="IPR010538">
    <property type="entry name" value="DHOR"/>
</dbReference>
<dbReference type="EMBL" id="JACXLD010000016">
    <property type="protein sequence ID" value="MBD2860221.1"/>
    <property type="molecule type" value="Genomic_DNA"/>
</dbReference>
<reference evidence="1" key="1">
    <citation type="submission" date="2020-09" db="EMBL/GenBank/DDBJ databases">
        <authorList>
            <person name="Yoon J.-W."/>
        </authorList>
    </citation>
    <scope>NUCLEOTIDE SEQUENCE</scope>
    <source>
        <strain evidence="1">KMU-158</strain>
    </source>
</reference>
<dbReference type="InterPro" id="IPR051395">
    <property type="entry name" value="Cytochrome_c_Peroxidase/MauG"/>
</dbReference>
<dbReference type="GO" id="GO:0020037">
    <property type="term" value="F:heme binding"/>
    <property type="evidence" value="ECO:0007669"/>
    <property type="project" value="InterPro"/>
</dbReference>
<keyword evidence="2" id="KW-1185">Reference proteome</keyword>
<dbReference type="GO" id="GO:0009055">
    <property type="term" value="F:electron transfer activity"/>
    <property type="evidence" value="ECO:0007669"/>
    <property type="project" value="InterPro"/>
</dbReference>
<protein>
    <submittedName>
        <fullName evidence="1">Thiol oxidoreductase</fullName>
    </submittedName>
</protein>
<dbReference type="Gene3D" id="1.10.760.10">
    <property type="entry name" value="Cytochrome c-like domain"/>
    <property type="match status" value="1"/>
</dbReference>
<name>A0A927GWX7_9GAMM</name>
<dbReference type="PANTHER" id="PTHR30600:SF4">
    <property type="entry name" value="CYTOCHROME C DOMAIN-CONTAINING PROTEIN"/>
    <property type="match status" value="1"/>
</dbReference>
<evidence type="ECO:0000313" key="1">
    <source>
        <dbReference type="EMBL" id="MBD2860221.1"/>
    </source>
</evidence>
<proteinExistence type="predicted"/>
<accession>A0A927GWX7</accession>
<comment type="caution">
    <text evidence="1">The sequence shown here is derived from an EMBL/GenBank/DDBJ whole genome shotgun (WGS) entry which is preliminary data.</text>
</comment>
<dbReference type="PROSITE" id="PS51257">
    <property type="entry name" value="PROKAR_LIPOPROTEIN"/>
    <property type="match status" value="1"/>
</dbReference>
<dbReference type="Pfam" id="PF06537">
    <property type="entry name" value="DHOR"/>
    <property type="match status" value="2"/>
</dbReference>
<gene>
    <name evidence="1" type="ORF">IB286_14565</name>
</gene>
<dbReference type="RefSeq" id="WP_190766811.1">
    <property type="nucleotide sequence ID" value="NZ_JACXLD010000016.1"/>
</dbReference>
<sequence length="462" mass="50267">MIFRAVLVVALILLASCERLPDYTSAEDGEQFAGGETTFSALNPLEYQSRDAYSQPASNLSLAERQLFSVGNSFFTQPWVSAPSSVSARDGLGPLYNAAACQDCHLRDGRGLPATMTGATSSLVKIAVDGKQPDPHYGDQLQTRALLGITPEAKLTVSWSVTPYILPDGEKHLLRRPEIHLSELAYGELSKTAALGLRVAPPMIGLGLLENISADEIKASADPEDRDGDGISGRINTVIDLASQQQALGRFGWKAAQPSVHQQTLVALANDMGITSAIIPQSTCTPAQNTACAKAYSDSEPELEAPIEKALVFYASHLAVPMRRWYNTEEVLQGKRLFHQFGCAACHRPSWTTVNSSENPALSQQKIWPYTDLLLHDMGDELADGISEFSASGSEWRTPPLWGIHLSQSVSGKHSGFLHDGRARTFEEAILWHGGEAQAARDAWANAPKAQREFLIWFLKTL</sequence>
<dbReference type="GO" id="GO:0004130">
    <property type="term" value="F:cytochrome-c peroxidase activity"/>
    <property type="evidence" value="ECO:0007669"/>
    <property type="project" value="TreeGrafter"/>
</dbReference>
<evidence type="ECO:0000313" key="2">
    <source>
        <dbReference type="Proteomes" id="UP000610558"/>
    </source>
</evidence>
<organism evidence="1 2">
    <name type="scientific">Spongiibacter pelagi</name>
    <dbReference type="NCBI Taxonomy" id="2760804"/>
    <lineage>
        <taxon>Bacteria</taxon>
        <taxon>Pseudomonadati</taxon>
        <taxon>Pseudomonadota</taxon>
        <taxon>Gammaproteobacteria</taxon>
        <taxon>Cellvibrionales</taxon>
        <taxon>Spongiibacteraceae</taxon>
        <taxon>Spongiibacter</taxon>
    </lineage>
</organism>
<dbReference type="Proteomes" id="UP000610558">
    <property type="component" value="Unassembled WGS sequence"/>
</dbReference>